<feature type="binding site" evidence="10">
    <location>
        <position position="39"/>
    </location>
    <ligand>
        <name>Mg(2+)</name>
        <dbReference type="ChEBI" id="CHEBI:18420"/>
    </ligand>
</feature>
<dbReference type="Proteomes" id="UP000569951">
    <property type="component" value="Unassembled WGS sequence"/>
</dbReference>
<protein>
    <recommendedName>
        <fullName evidence="10">dITP/XTP pyrophosphatase</fullName>
        <ecNumber evidence="10">3.6.1.66</ecNumber>
    </recommendedName>
    <alternativeName>
        <fullName evidence="10">Non-canonical purine NTP pyrophosphatase</fullName>
    </alternativeName>
    <alternativeName>
        <fullName evidence="10">Non-standard purine NTP pyrophosphatase</fullName>
    </alternativeName>
    <alternativeName>
        <fullName evidence="10">Nucleoside-triphosphate diphosphatase</fullName>
    </alternativeName>
    <alternativeName>
        <fullName evidence="10">Nucleoside-triphosphate pyrophosphatase</fullName>
        <shortName evidence="10">NTPase</shortName>
    </alternativeName>
</protein>
<evidence type="ECO:0000256" key="1">
    <source>
        <dbReference type="ARBA" id="ARBA00008023"/>
    </source>
</evidence>
<dbReference type="SUPFAM" id="SSF52972">
    <property type="entry name" value="ITPase-like"/>
    <property type="match status" value="1"/>
</dbReference>
<dbReference type="EC" id="3.6.1.66" evidence="10"/>
<dbReference type="RefSeq" id="WP_183988507.1">
    <property type="nucleotide sequence ID" value="NZ_JACHHG010000015.1"/>
</dbReference>
<evidence type="ECO:0000256" key="9">
    <source>
        <dbReference type="ARBA" id="ARBA00052017"/>
    </source>
</evidence>
<feature type="binding site" evidence="10">
    <location>
        <begin position="7"/>
        <end position="12"/>
    </location>
    <ligand>
        <name>substrate</name>
    </ligand>
</feature>
<dbReference type="GO" id="GO:0036220">
    <property type="term" value="F:ITP diphosphatase activity"/>
    <property type="evidence" value="ECO:0007669"/>
    <property type="project" value="UniProtKB-UniRule"/>
</dbReference>
<dbReference type="GO" id="GO:0009117">
    <property type="term" value="P:nucleotide metabolic process"/>
    <property type="evidence" value="ECO:0007669"/>
    <property type="project" value="UniProtKB-KW"/>
</dbReference>
<dbReference type="InterPro" id="IPR029001">
    <property type="entry name" value="ITPase-like_fam"/>
</dbReference>
<keyword evidence="4 10" id="KW-0547">Nucleotide-binding</keyword>
<keyword evidence="6 10" id="KW-0460">Magnesium</keyword>
<feature type="active site" description="Proton acceptor" evidence="10">
    <location>
        <position position="68"/>
    </location>
</feature>
<dbReference type="NCBIfam" id="TIGR00042">
    <property type="entry name" value="RdgB/HAM1 family non-canonical purine NTP pyrophosphatase"/>
    <property type="match status" value="1"/>
</dbReference>
<accession>A0A841I5P6</accession>
<evidence type="ECO:0000313" key="13">
    <source>
        <dbReference type="Proteomes" id="UP000569951"/>
    </source>
</evidence>
<dbReference type="GO" id="GO:0000166">
    <property type="term" value="F:nucleotide binding"/>
    <property type="evidence" value="ECO:0007669"/>
    <property type="project" value="UniProtKB-KW"/>
</dbReference>
<evidence type="ECO:0000256" key="5">
    <source>
        <dbReference type="ARBA" id="ARBA00022801"/>
    </source>
</evidence>
<comment type="catalytic activity">
    <reaction evidence="8 10">
        <text>dITP + H2O = dIMP + diphosphate + H(+)</text>
        <dbReference type="Rhea" id="RHEA:28342"/>
        <dbReference type="ChEBI" id="CHEBI:15377"/>
        <dbReference type="ChEBI" id="CHEBI:15378"/>
        <dbReference type="ChEBI" id="CHEBI:33019"/>
        <dbReference type="ChEBI" id="CHEBI:61194"/>
        <dbReference type="ChEBI" id="CHEBI:61382"/>
        <dbReference type="EC" id="3.6.1.66"/>
    </reaction>
</comment>
<dbReference type="HAMAP" id="MF_01405">
    <property type="entry name" value="Non_canon_purine_NTPase"/>
    <property type="match status" value="1"/>
</dbReference>
<reference evidence="12 13" key="1">
    <citation type="submission" date="2020-08" db="EMBL/GenBank/DDBJ databases">
        <title>Genomic Encyclopedia of Type Strains, Phase IV (KMG-IV): sequencing the most valuable type-strain genomes for metagenomic binning, comparative biology and taxonomic classification.</title>
        <authorList>
            <person name="Goeker M."/>
        </authorList>
    </citation>
    <scope>NUCLEOTIDE SEQUENCE [LARGE SCALE GENOMIC DNA]</scope>
    <source>
        <strain evidence="12 13">DSM 21458</strain>
    </source>
</reference>
<keyword evidence="3 10" id="KW-0479">Metal-binding</keyword>
<dbReference type="Gene3D" id="3.90.950.10">
    <property type="match status" value="1"/>
</dbReference>
<dbReference type="GO" id="GO:0005829">
    <property type="term" value="C:cytosol"/>
    <property type="evidence" value="ECO:0007669"/>
    <property type="project" value="TreeGrafter"/>
</dbReference>
<keyword evidence="5 10" id="KW-0378">Hydrolase</keyword>
<feature type="binding site" evidence="10">
    <location>
        <begin position="148"/>
        <end position="151"/>
    </location>
    <ligand>
        <name>substrate</name>
    </ligand>
</feature>
<dbReference type="InterPro" id="IPR020922">
    <property type="entry name" value="dITP/XTP_pyrophosphatase"/>
</dbReference>
<evidence type="ECO:0000313" key="12">
    <source>
        <dbReference type="EMBL" id="MBB6099768.1"/>
    </source>
</evidence>
<dbReference type="PANTHER" id="PTHR11067:SF9">
    <property type="entry name" value="INOSINE TRIPHOSPHATE PYROPHOSPHATASE"/>
    <property type="match status" value="1"/>
</dbReference>
<dbReference type="EMBL" id="JACHHG010000015">
    <property type="protein sequence ID" value="MBB6099768.1"/>
    <property type="molecule type" value="Genomic_DNA"/>
</dbReference>
<comment type="cofactor">
    <cofactor evidence="10">
        <name>Mg(2+)</name>
        <dbReference type="ChEBI" id="CHEBI:18420"/>
    </cofactor>
    <text evidence="10">Binds 1 Mg(2+) ion per subunit.</text>
</comment>
<dbReference type="GO" id="GO:0035870">
    <property type="term" value="F:dITP diphosphatase activity"/>
    <property type="evidence" value="ECO:0007669"/>
    <property type="project" value="UniProtKB-UniRule"/>
</dbReference>
<sequence>MRVVLATSNAGKVKELQEALAPLGWELLSLADYPVTLPEEDAATYEDNAALKACAVAVHTGLPALADDSGVEVTALNGEPGIFSARFGNKNSDLERNVYLLERMRGVSDRSARFIAALVLAYPDGFLEVYRGEIGGRILEGPRGLGGFGYDPLFEVENTGRTFAEMSLEEKRAVSHRGRALQALLEAHRNGPPERQKITLE</sequence>
<evidence type="ECO:0000256" key="10">
    <source>
        <dbReference type="HAMAP-Rule" id="MF_01405"/>
    </source>
</evidence>
<evidence type="ECO:0000256" key="8">
    <source>
        <dbReference type="ARBA" id="ARBA00051875"/>
    </source>
</evidence>
<evidence type="ECO:0000256" key="11">
    <source>
        <dbReference type="RuleBase" id="RU003781"/>
    </source>
</evidence>
<keyword evidence="7 10" id="KW-0546">Nucleotide metabolism</keyword>
<feature type="binding site" evidence="10">
    <location>
        <position position="171"/>
    </location>
    <ligand>
        <name>substrate</name>
    </ligand>
</feature>
<proteinExistence type="inferred from homology"/>
<feature type="binding site" evidence="10">
    <location>
        <position position="68"/>
    </location>
    <ligand>
        <name>Mg(2+)</name>
        <dbReference type="ChEBI" id="CHEBI:18420"/>
    </ligand>
</feature>
<name>A0A841I5P6_9DEIO</name>
<comment type="catalytic activity">
    <reaction evidence="9 10">
        <text>XTP + H2O = XMP + diphosphate + H(+)</text>
        <dbReference type="Rhea" id="RHEA:28610"/>
        <dbReference type="ChEBI" id="CHEBI:15377"/>
        <dbReference type="ChEBI" id="CHEBI:15378"/>
        <dbReference type="ChEBI" id="CHEBI:33019"/>
        <dbReference type="ChEBI" id="CHEBI:57464"/>
        <dbReference type="ChEBI" id="CHEBI:61314"/>
        <dbReference type="EC" id="3.6.1.66"/>
    </reaction>
</comment>
<evidence type="ECO:0000256" key="3">
    <source>
        <dbReference type="ARBA" id="ARBA00022723"/>
    </source>
</evidence>
<dbReference type="GO" id="GO:0017111">
    <property type="term" value="F:ribonucleoside triphosphate phosphatase activity"/>
    <property type="evidence" value="ECO:0007669"/>
    <property type="project" value="InterPro"/>
</dbReference>
<dbReference type="AlphaFoldDB" id="A0A841I5P6"/>
<dbReference type="GO" id="GO:0036222">
    <property type="term" value="F:XTP diphosphatase activity"/>
    <property type="evidence" value="ECO:0007669"/>
    <property type="project" value="UniProtKB-UniRule"/>
</dbReference>
<evidence type="ECO:0000256" key="6">
    <source>
        <dbReference type="ARBA" id="ARBA00022842"/>
    </source>
</evidence>
<dbReference type="Pfam" id="PF01725">
    <property type="entry name" value="Ham1p_like"/>
    <property type="match status" value="1"/>
</dbReference>
<comment type="catalytic activity">
    <reaction evidence="10">
        <text>ITP + H2O = IMP + diphosphate + H(+)</text>
        <dbReference type="Rhea" id="RHEA:29399"/>
        <dbReference type="ChEBI" id="CHEBI:15377"/>
        <dbReference type="ChEBI" id="CHEBI:15378"/>
        <dbReference type="ChEBI" id="CHEBI:33019"/>
        <dbReference type="ChEBI" id="CHEBI:58053"/>
        <dbReference type="ChEBI" id="CHEBI:61402"/>
        <dbReference type="EC" id="3.6.1.66"/>
    </reaction>
</comment>
<dbReference type="InterPro" id="IPR002637">
    <property type="entry name" value="RdgB/HAM1"/>
</dbReference>
<dbReference type="GO" id="GO:0046872">
    <property type="term" value="F:metal ion binding"/>
    <property type="evidence" value="ECO:0007669"/>
    <property type="project" value="UniProtKB-KW"/>
</dbReference>
<comment type="similarity">
    <text evidence="1 10 11">Belongs to the HAM1 NTPase family.</text>
</comment>
<dbReference type="PANTHER" id="PTHR11067">
    <property type="entry name" value="INOSINE TRIPHOSPHATE PYROPHOSPHATASE/HAM1 PROTEIN"/>
    <property type="match status" value="1"/>
</dbReference>
<dbReference type="CDD" id="cd00515">
    <property type="entry name" value="HAM1"/>
    <property type="match status" value="1"/>
</dbReference>
<feature type="binding site" evidence="10">
    <location>
        <begin position="176"/>
        <end position="177"/>
    </location>
    <ligand>
        <name>substrate</name>
    </ligand>
</feature>
<evidence type="ECO:0000256" key="2">
    <source>
        <dbReference type="ARBA" id="ARBA00011738"/>
    </source>
</evidence>
<keyword evidence="13" id="KW-1185">Reference proteome</keyword>
<feature type="binding site" evidence="10">
    <location>
        <position position="69"/>
    </location>
    <ligand>
        <name>substrate</name>
    </ligand>
</feature>
<comment type="subunit">
    <text evidence="2 10">Homodimer.</text>
</comment>
<comment type="caution">
    <text evidence="12">The sequence shown here is derived from an EMBL/GenBank/DDBJ whole genome shotgun (WGS) entry which is preliminary data.</text>
</comment>
<comment type="function">
    <text evidence="10">Pyrophosphatase that catalyzes the hydrolysis of nucleoside triphosphates to their monophosphate derivatives, with a high preference for the non-canonical purine nucleotides XTP (xanthosine triphosphate), dITP (deoxyinosine triphosphate) and ITP. Seems to function as a house-cleaning enzyme that removes non-canonical purine nucleotides from the nucleotide pool, thus preventing their incorporation into DNA/RNA and avoiding chromosomal lesions.</text>
</comment>
<evidence type="ECO:0000256" key="4">
    <source>
        <dbReference type="ARBA" id="ARBA00022741"/>
    </source>
</evidence>
<gene>
    <name evidence="12" type="ORF">HNR42_003226</name>
</gene>
<organism evidence="12 13">
    <name type="scientific">Deinobacterium chartae</name>
    <dbReference type="NCBI Taxonomy" id="521158"/>
    <lineage>
        <taxon>Bacteria</taxon>
        <taxon>Thermotogati</taxon>
        <taxon>Deinococcota</taxon>
        <taxon>Deinococci</taxon>
        <taxon>Deinococcales</taxon>
        <taxon>Deinococcaceae</taxon>
        <taxon>Deinobacterium</taxon>
    </lineage>
</organism>
<dbReference type="FunFam" id="3.90.950.10:FF:000001">
    <property type="entry name" value="dITP/XTP pyrophosphatase"/>
    <property type="match status" value="1"/>
</dbReference>
<dbReference type="GO" id="GO:0009146">
    <property type="term" value="P:purine nucleoside triphosphate catabolic process"/>
    <property type="evidence" value="ECO:0007669"/>
    <property type="project" value="UniProtKB-UniRule"/>
</dbReference>
<evidence type="ECO:0000256" key="7">
    <source>
        <dbReference type="ARBA" id="ARBA00023080"/>
    </source>
</evidence>